<accession>A0A0A9FMW2</accession>
<proteinExistence type="predicted"/>
<name>A0A0A9FMW2_ARUDO</name>
<dbReference type="EMBL" id="GBRH01186260">
    <property type="protein sequence ID" value="JAE11636.1"/>
    <property type="molecule type" value="Transcribed_RNA"/>
</dbReference>
<reference evidence="1" key="2">
    <citation type="journal article" date="2015" name="Data Brief">
        <title>Shoot transcriptome of the giant reed, Arundo donax.</title>
        <authorList>
            <person name="Barrero R.A."/>
            <person name="Guerrero F.D."/>
            <person name="Moolhuijzen P."/>
            <person name="Goolsby J.A."/>
            <person name="Tidwell J."/>
            <person name="Bellgard S.E."/>
            <person name="Bellgard M.I."/>
        </authorList>
    </citation>
    <scope>NUCLEOTIDE SEQUENCE</scope>
    <source>
        <tissue evidence="1">Shoot tissue taken approximately 20 cm above the soil surface</tissue>
    </source>
</reference>
<reference evidence="1" key="1">
    <citation type="submission" date="2014-09" db="EMBL/GenBank/DDBJ databases">
        <authorList>
            <person name="Magalhaes I.L.F."/>
            <person name="Oliveira U."/>
            <person name="Santos F.R."/>
            <person name="Vidigal T.H.D.A."/>
            <person name="Brescovit A.D."/>
            <person name="Santos A.J."/>
        </authorList>
    </citation>
    <scope>NUCLEOTIDE SEQUENCE</scope>
    <source>
        <tissue evidence="1">Shoot tissue taken approximately 20 cm above the soil surface</tissue>
    </source>
</reference>
<sequence length="21" mass="2365">MSMAKICRPPQKKLLLSVDCC</sequence>
<protein>
    <submittedName>
        <fullName evidence="1">Uncharacterized protein</fullName>
    </submittedName>
</protein>
<dbReference type="AlphaFoldDB" id="A0A0A9FMW2"/>
<evidence type="ECO:0000313" key="1">
    <source>
        <dbReference type="EMBL" id="JAE11636.1"/>
    </source>
</evidence>
<organism evidence="1">
    <name type="scientific">Arundo donax</name>
    <name type="common">Giant reed</name>
    <name type="synonym">Donax arundinaceus</name>
    <dbReference type="NCBI Taxonomy" id="35708"/>
    <lineage>
        <taxon>Eukaryota</taxon>
        <taxon>Viridiplantae</taxon>
        <taxon>Streptophyta</taxon>
        <taxon>Embryophyta</taxon>
        <taxon>Tracheophyta</taxon>
        <taxon>Spermatophyta</taxon>
        <taxon>Magnoliopsida</taxon>
        <taxon>Liliopsida</taxon>
        <taxon>Poales</taxon>
        <taxon>Poaceae</taxon>
        <taxon>PACMAD clade</taxon>
        <taxon>Arundinoideae</taxon>
        <taxon>Arundineae</taxon>
        <taxon>Arundo</taxon>
    </lineage>
</organism>